<name>A0A507FEP1_9FUNG</name>
<accession>A0A507FEP1</accession>
<comment type="caution">
    <text evidence="1">The sequence shown here is derived from an EMBL/GenBank/DDBJ whole genome shotgun (WGS) entry which is preliminary data.</text>
</comment>
<organism evidence="1 2">
    <name type="scientific">Chytriomyces confervae</name>
    <dbReference type="NCBI Taxonomy" id="246404"/>
    <lineage>
        <taxon>Eukaryota</taxon>
        <taxon>Fungi</taxon>
        <taxon>Fungi incertae sedis</taxon>
        <taxon>Chytridiomycota</taxon>
        <taxon>Chytridiomycota incertae sedis</taxon>
        <taxon>Chytridiomycetes</taxon>
        <taxon>Chytridiales</taxon>
        <taxon>Chytriomycetaceae</taxon>
        <taxon>Chytriomyces</taxon>
    </lineage>
</organism>
<proteinExistence type="predicted"/>
<keyword evidence="2" id="KW-1185">Reference proteome</keyword>
<dbReference type="AlphaFoldDB" id="A0A507FEP1"/>
<dbReference type="EMBL" id="QEAP01000107">
    <property type="protein sequence ID" value="TPX74819.1"/>
    <property type="molecule type" value="Genomic_DNA"/>
</dbReference>
<reference evidence="1 2" key="1">
    <citation type="journal article" date="2019" name="Sci. Rep.">
        <title>Comparative genomics of chytrid fungi reveal insights into the obligate biotrophic and pathogenic lifestyle of Synchytrium endobioticum.</title>
        <authorList>
            <person name="van de Vossenberg B.T.L.H."/>
            <person name="Warris S."/>
            <person name="Nguyen H.D.T."/>
            <person name="van Gent-Pelzer M.P.E."/>
            <person name="Joly D.L."/>
            <person name="van de Geest H.C."/>
            <person name="Bonants P.J.M."/>
            <person name="Smith D.S."/>
            <person name="Levesque C.A."/>
            <person name="van der Lee T.A.J."/>
        </authorList>
    </citation>
    <scope>NUCLEOTIDE SEQUENCE [LARGE SCALE GENOMIC DNA]</scope>
    <source>
        <strain evidence="1 2">CBS 675.73</strain>
    </source>
</reference>
<protein>
    <submittedName>
        <fullName evidence="1">Uncharacterized protein</fullName>
    </submittedName>
</protein>
<gene>
    <name evidence="1" type="ORF">CcCBS67573_g03929</name>
</gene>
<dbReference type="Proteomes" id="UP000320333">
    <property type="component" value="Unassembled WGS sequence"/>
</dbReference>
<evidence type="ECO:0000313" key="2">
    <source>
        <dbReference type="Proteomes" id="UP000320333"/>
    </source>
</evidence>
<sequence>MQQSLPLSVTSRGARSFTHRGASIRVLTV</sequence>
<evidence type="ECO:0000313" key="1">
    <source>
        <dbReference type="EMBL" id="TPX74819.1"/>
    </source>
</evidence>